<dbReference type="CDD" id="cd05399">
    <property type="entry name" value="NT_Rel-Spo_like"/>
    <property type="match status" value="1"/>
</dbReference>
<dbReference type="GO" id="GO:0015969">
    <property type="term" value="P:guanosine tetraphosphate metabolic process"/>
    <property type="evidence" value="ECO:0007669"/>
    <property type="project" value="InterPro"/>
</dbReference>
<dbReference type="PANTHER" id="PTHR47837">
    <property type="entry name" value="GTP PYROPHOSPHOKINASE YJBM"/>
    <property type="match status" value="1"/>
</dbReference>
<dbReference type="SMART" id="SM00954">
    <property type="entry name" value="RelA_SpoT"/>
    <property type="match status" value="1"/>
</dbReference>
<dbReference type="AlphaFoldDB" id="A0A9D1ABN8"/>
<comment type="caution">
    <text evidence="3">The sequence shown here is derived from an EMBL/GenBank/DDBJ whole genome shotgun (WGS) entry which is preliminary data.</text>
</comment>
<dbReference type="Pfam" id="PF04607">
    <property type="entry name" value="RelA_SpoT"/>
    <property type="match status" value="1"/>
</dbReference>
<accession>A0A9D1ABN8</accession>
<dbReference type="PANTHER" id="PTHR47837:SF2">
    <property type="entry name" value="GTP PYROPHOSPHOKINASE YWAC"/>
    <property type="match status" value="1"/>
</dbReference>
<feature type="domain" description="RelA/SpoT" evidence="2">
    <location>
        <begin position="62"/>
        <end position="189"/>
    </location>
</feature>
<sequence>MEKVEETLEEYQYIRVLESGRRFMEIMNKYRCAIMEVETKLNVLNSEFSLQYDRNPFESIKTRLKSPRSIIEKLRRRGFSLADGNVEELVEENLYDVAGVRVICAFQEDIYRLADLLLQQDDIRLIRTKDYIKNPKPNGYRSLHLILEVPVFLEKGKTPVKIEVQFRTIAMDFWASVDHKLRYKKNVEDEEKIVEKLRQCAETISTLDDEMQRIRNMIEAGGERHVKD</sequence>
<dbReference type="InterPro" id="IPR052366">
    <property type="entry name" value="GTP_Pyrophosphokinase"/>
</dbReference>
<evidence type="ECO:0000313" key="3">
    <source>
        <dbReference type="EMBL" id="HIR12412.1"/>
    </source>
</evidence>
<dbReference type="Gene3D" id="1.10.287.860">
    <property type="entry name" value="Nucleotidyltransferase"/>
    <property type="match status" value="1"/>
</dbReference>
<name>A0A9D1ABN8_9FIRM</name>
<dbReference type="InterPro" id="IPR007685">
    <property type="entry name" value="RelA_SpoT"/>
</dbReference>
<reference evidence="3" key="2">
    <citation type="journal article" date="2021" name="PeerJ">
        <title>Extensive microbial diversity within the chicken gut microbiome revealed by metagenomics and culture.</title>
        <authorList>
            <person name="Gilroy R."/>
            <person name="Ravi A."/>
            <person name="Getino M."/>
            <person name="Pursley I."/>
            <person name="Horton D.L."/>
            <person name="Alikhan N.F."/>
            <person name="Baker D."/>
            <person name="Gharbi K."/>
            <person name="Hall N."/>
            <person name="Watson M."/>
            <person name="Adriaenssens E.M."/>
            <person name="Foster-Nyarko E."/>
            <person name="Jarju S."/>
            <person name="Secka A."/>
            <person name="Antonio M."/>
            <person name="Oren A."/>
            <person name="Chaudhuri R.R."/>
            <person name="La Ragione R."/>
            <person name="Hildebrand F."/>
            <person name="Pallen M.J."/>
        </authorList>
    </citation>
    <scope>NUCLEOTIDE SEQUENCE</scope>
    <source>
        <strain evidence="3">ChiSjej4B22-8148</strain>
    </source>
</reference>
<dbReference type="Gene3D" id="3.30.460.10">
    <property type="entry name" value="Beta Polymerase, domain 2"/>
    <property type="match status" value="1"/>
</dbReference>
<protein>
    <submittedName>
        <fullName evidence="3">GTP pyrophosphokinase family protein</fullName>
    </submittedName>
</protein>
<dbReference type="Proteomes" id="UP000886757">
    <property type="component" value="Unassembled WGS sequence"/>
</dbReference>
<reference evidence="3" key="1">
    <citation type="submission" date="2020-10" db="EMBL/GenBank/DDBJ databases">
        <authorList>
            <person name="Gilroy R."/>
        </authorList>
    </citation>
    <scope>NUCLEOTIDE SEQUENCE</scope>
    <source>
        <strain evidence="3">ChiSjej4B22-8148</strain>
    </source>
</reference>
<proteinExistence type="predicted"/>
<evidence type="ECO:0000313" key="4">
    <source>
        <dbReference type="Proteomes" id="UP000886757"/>
    </source>
</evidence>
<evidence type="ECO:0000259" key="2">
    <source>
        <dbReference type="SMART" id="SM00954"/>
    </source>
</evidence>
<dbReference type="InterPro" id="IPR043519">
    <property type="entry name" value="NT_sf"/>
</dbReference>
<comment type="pathway">
    <text evidence="1">Purine metabolism; ppGpp biosynthesis; ppGpp from GTP: step 1/2.</text>
</comment>
<gene>
    <name evidence="3" type="ORF">IAB31_00635</name>
</gene>
<dbReference type="EMBL" id="DVGK01000008">
    <property type="protein sequence ID" value="HIR12412.1"/>
    <property type="molecule type" value="Genomic_DNA"/>
</dbReference>
<evidence type="ECO:0000256" key="1">
    <source>
        <dbReference type="ARBA" id="ARBA00004976"/>
    </source>
</evidence>
<dbReference type="SUPFAM" id="SSF81301">
    <property type="entry name" value="Nucleotidyltransferase"/>
    <property type="match status" value="1"/>
</dbReference>
<organism evidence="3 4">
    <name type="scientific">Candidatus Choladousia intestinavium</name>
    <dbReference type="NCBI Taxonomy" id="2840727"/>
    <lineage>
        <taxon>Bacteria</taxon>
        <taxon>Bacillati</taxon>
        <taxon>Bacillota</taxon>
        <taxon>Clostridia</taxon>
        <taxon>Lachnospirales</taxon>
        <taxon>Lachnospiraceae</taxon>
        <taxon>Lachnospiraceae incertae sedis</taxon>
        <taxon>Candidatus Choladousia</taxon>
    </lineage>
</organism>